<evidence type="ECO:0000313" key="4">
    <source>
        <dbReference type="EMBL" id="VVE25926.1"/>
    </source>
</evidence>
<reference evidence="4 5" key="1">
    <citation type="submission" date="2019-08" db="EMBL/GenBank/DDBJ databases">
        <authorList>
            <person name="Peeters C."/>
        </authorList>
    </citation>
    <scope>NUCLEOTIDE SEQUENCE [LARGE SCALE GENOMIC DNA]</scope>
    <source>
        <strain evidence="4 5">LMG 31107</strain>
    </source>
</reference>
<dbReference type="InterPro" id="IPR051165">
    <property type="entry name" value="Multifunctional_ANK_Repeat"/>
</dbReference>
<name>A0A5E4WSF4_9BURK</name>
<gene>
    <name evidence="4" type="ORF">PCE31107_03397</name>
</gene>
<dbReference type="Proteomes" id="UP000396788">
    <property type="component" value="Unassembled WGS sequence"/>
</dbReference>
<organism evidence="4 5">
    <name type="scientific">Pandoraea cepalis</name>
    <dbReference type="NCBI Taxonomy" id="2508294"/>
    <lineage>
        <taxon>Bacteria</taxon>
        <taxon>Pseudomonadati</taxon>
        <taxon>Pseudomonadota</taxon>
        <taxon>Betaproteobacteria</taxon>
        <taxon>Burkholderiales</taxon>
        <taxon>Burkholderiaceae</taxon>
        <taxon>Pandoraea</taxon>
    </lineage>
</organism>
<dbReference type="RefSeq" id="WP_150609939.1">
    <property type="nucleotide sequence ID" value="NZ_CABPRY010000008.1"/>
</dbReference>
<feature type="region of interest" description="Disordered" evidence="3">
    <location>
        <begin position="1"/>
        <end position="37"/>
    </location>
</feature>
<dbReference type="AlphaFoldDB" id="A0A5E4WSF4"/>
<accession>A0A5E4WSF4</accession>
<dbReference type="SUPFAM" id="SSF48403">
    <property type="entry name" value="Ankyrin repeat"/>
    <property type="match status" value="1"/>
</dbReference>
<feature type="compositionally biased region" description="Low complexity" evidence="3">
    <location>
        <begin position="1"/>
        <end position="25"/>
    </location>
</feature>
<dbReference type="PANTHER" id="PTHR24123">
    <property type="entry name" value="ANKYRIN REPEAT-CONTAINING"/>
    <property type="match status" value="1"/>
</dbReference>
<evidence type="ECO:0000313" key="5">
    <source>
        <dbReference type="Proteomes" id="UP000396788"/>
    </source>
</evidence>
<keyword evidence="2" id="KW-0040">ANK repeat</keyword>
<dbReference type="Gene3D" id="1.25.40.20">
    <property type="entry name" value="Ankyrin repeat-containing domain"/>
    <property type="match status" value="2"/>
</dbReference>
<proteinExistence type="predicted"/>
<dbReference type="InterPro" id="IPR036770">
    <property type="entry name" value="Ankyrin_rpt-contain_sf"/>
</dbReference>
<dbReference type="EMBL" id="CABPRY010000008">
    <property type="protein sequence ID" value="VVE25926.1"/>
    <property type="molecule type" value="Genomic_DNA"/>
</dbReference>
<evidence type="ECO:0000256" key="1">
    <source>
        <dbReference type="ARBA" id="ARBA00022737"/>
    </source>
</evidence>
<sequence>MPRSPLAAASSYAAPSSYPSPAPLLDTPDVVPNGSRAAAPPLALSEMTLDRLLIARRDGQCSSQQAGEILMNLNTTAGRALRDSCLATGVARPEEMAFSMATLFCMSAQDRTLAKLDEAGIFIDRARRERLRPEDAALLLSDEGLQLWLRFAASPSAYLSVFVDSILNEAPPAEPTGTIAAALRVLVASGRDTTNDVAASEIPGIVYLPLSHVCSQVAPEWLPALLSFGADANQRTSNGVPLVATALAAQAQRLHLQGHDLLVPHLSLYQFGAMLQSHGADLSLRSRTGSPPVMLLALNGYCAAAEALLALGAGRHSADRNGNTLMHYLAAVTHLRQHAVCAFFMLNLAMRFGGDPDEPNREGTTAYALLGEGLAQYLRLNHTMITQARERAKRGVSPPARLSAQDSNRHVPPFVIALAAEARRLCEQGHDPLLPHEALVQLGMSFLHDGIDIGQPHPDGTLPVLWLARQGYCGAAEVLLALNPNANVCEPNGNTLMHALSGATRIRESAIFADYMLTTALRYGGDPTLPNRCGNTALSYLSAERTRFVRASFAFVTETRLNAQRKVANRR</sequence>
<keyword evidence="1" id="KW-0677">Repeat</keyword>
<evidence type="ECO:0000256" key="2">
    <source>
        <dbReference type="ARBA" id="ARBA00023043"/>
    </source>
</evidence>
<evidence type="ECO:0000256" key="3">
    <source>
        <dbReference type="SAM" id="MobiDB-lite"/>
    </source>
</evidence>
<dbReference type="PANTHER" id="PTHR24123:SF33">
    <property type="entry name" value="PROTEIN HOS4"/>
    <property type="match status" value="1"/>
</dbReference>
<protein>
    <submittedName>
        <fullName evidence="4">Ankyrin</fullName>
    </submittedName>
</protein>